<feature type="domain" description="Phosphatidic acid phosphatase type 2/haloperoxidase" evidence="2">
    <location>
        <begin position="113"/>
        <end position="240"/>
    </location>
</feature>
<organism evidence="3 4">
    <name type="scientific">Desulfonatronum thiosulfatophilum</name>
    <dbReference type="NCBI Taxonomy" id="617002"/>
    <lineage>
        <taxon>Bacteria</taxon>
        <taxon>Pseudomonadati</taxon>
        <taxon>Thermodesulfobacteriota</taxon>
        <taxon>Desulfovibrionia</taxon>
        <taxon>Desulfovibrionales</taxon>
        <taxon>Desulfonatronaceae</taxon>
        <taxon>Desulfonatronum</taxon>
    </lineage>
</organism>
<feature type="transmembrane region" description="Helical" evidence="1">
    <location>
        <begin position="111"/>
        <end position="130"/>
    </location>
</feature>
<dbReference type="STRING" id="617002.SAMN05660653_01140"/>
<dbReference type="AlphaFoldDB" id="A0A1G6BRG8"/>
<accession>A0A1G6BRG8</accession>
<feature type="transmembrane region" description="Helical" evidence="1">
    <location>
        <begin position="82"/>
        <end position="99"/>
    </location>
</feature>
<dbReference type="InterPro" id="IPR000326">
    <property type="entry name" value="PAP2/HPO"/>
</dbReference>
<evidence type="ECO:0000259" key="2">
    <source>
        <dbReference type="Pfam" id="PF01569"/>
    </source>
</evidence>
<evidence type="ECO:0000256" key="1">
    <source>
        <dbReference type="SAM" id="Phobius"/>
    </source>
</evidence>
<feature type="transmembrane region" description="Helical" evidence="1">
    <location>
        <begin position="257"/>
        <end position="279"/>
    </location>
</feature>
<name>A0A1G6BRG8_9BACT</name>
<dbReference type="EMBL" id="FMXO01000005">
    <property type="protein sequence ID" value="SDB23234.1"/>
    <property type="molecule type" value="Genomic_DNA"/>
</dbReference>
<keyword evidence="1" id="KW-0812">Transmembrane</keyword>
<keyword evidence="1" id="KW-0472">Membrane</keyword>
<protein>
    <submittedName>
        <fullName evidence="3">PAP2 superfamily protein</fullName>
    </submittedName>
</protein>
<feature type="transmembrane region" description="Helical" evidence="1">
    <location>
        <begin position="169"/>
        <end position="188"/>
    </location>
</feature>
<dbReference type="SUPFAM" id="SSF48317">
    <property type="entry name" value="Acid phosphatase/Vanadium-dependent haloperoxidase"/>
    <property type="match status" value="1"/>
</dbReference>
<feature type="transmembrane region" description="Helical" evidence="1">
    <location>
        <begin position="285"/>
        <end position="307"/>
    </location>
</feature>
<evidence type="ECO:0000313" key="4">
    <source>
        <dbReference type="Proteomes" id="UP000198771"/>
    </source>
</evidence>
<evidence type="ECO:0000313" key="3">
    <source>
        <dbReference type="EMBL" id="SDB23234.1"/>
    </source>
</evidence>
<dbReference type="CDD" id="cd01610">
    <property type="entry name" value="PAP2_like"/>
    <property type="match status" value="1"/>
</dbReference>
<dbReference type="Gene3D" id="1.20.144.10">
    <property type="entry name" value="Phosphatidic acid phosphatase type 2/haloperoxidase"/>
    <property type="match status" value="1"/>
</dbReference>
<feature type="transmembrane region" description="Helical" evidence="1">
    <location>
        <begin position="195"/>
        <end position="213"/>
    </location>
</feature>
<sequence>MPSETTSSSQNFWIWIDRARMFPWFVGSLLAGILLSFPLYHGDLAAVGWAVEVARDSPWITWWTDVSDRSLFQGEPPGAQDVTYVAVIAVLVIYIVSLAPRLTQGWAEIRLWAGYYLCCMLCFLVVNRGLKAFFARVRPGDVLRGDHIFSPMWLLGHYDLPEALSKGSFTSGHTTTAMFLLPVFFIFLHSAYRSFAGPVFVLAVAWGASLGAGRVFSGSHYPGDVLWAMIVCLWICAFTSTHLFSLHRRHGSPASPWLWELRITIFAAFALLGLFLVLIGMKEMIFYGAWYWVAATALAAYFAWTCFEKAAFLARR</sequence>
<dbReference type="RefSeq" id="WP_161946204.1">
    <property type="nucleotide sequence ID" value="NZ_FMXO01000005.1"/>
</dbReference>
<feature type="transmembrane region" description="Helical" evidence="1">
    <location>
        <begin position="225"/>
        <end position="245"/>
    </location>
</feature>
<gene>
    <name evidence="3" type="ORF">SAMN05660653_01140</name>
</gene>
<dbReference type="InterPro" id="IPR036938">
    <property type="entry name" value="PAP2/HPO_sf"/>
</dbReference>
<feature type="transmembrane region" description="Helical" evidence="1">
    <location>
        <begin position="21"/>
        <end position="40"/>
    </location>
</feature>
<keyword evidence="1" id="KW-1133">Transmembrane helix</keyword>
<keyword evidence="4" id="KW-1185">Reference proteome</keyword>
<proteinExistence type="predicted"/>
<reference evidence="3 4" key="1">
    <citation type="submission" date="2016-10" db="EMBL/GenBank/DDBJ databases">
        <authorList>
            <person name="de Groot N.N."/>
        </authorList>
    </citation>
    <scope>NUCLEOTIDE SEQUENCE [LARGE SCALE GENOMIC DNA]</scope>
    <source>
        <strain evidence="3 4">ASO4-2</strain>
    </source>
</reference>
<dbReference type="Pfam" id="PF01569">
    <property type="entry name" value="PAP2"/>
    <property type="match status" value="1"/>
</dbReference>
<dbReference type="Proteomes" id="UP000198771">
    <property type="component" value="Unassembled WGS sequence"/>
</dbReference>
<dbReference type="OrthoDB" id="5289372at2"/>